<accession>A0A9P0DSI5</accession>
<dbReference type="PANTHER" id="PTHR11311:SF16">
    <property type="entry name" value="SPONDIN-1"/>
    <property type="match status" value="1"/>
</dbReference>
<dbReference type="GO" id="GO:0031012">
    <property type="term" value="C:extracellular matrix"/>
    <property type="evidence" value="ECO:0007669"/>
    <property type="project" value="TreeGrafter"/>
</dbReference>
<keyword evidence="7" id="KW-0677">Repeat</keyword>
<dbReference type="EMBL" id="OU896709">
    <property type="protein sequence ID" value="CAH1160220.1"/>
    <property type="molecule type" value="Genomic_DNA"/>
</dbReference>
<reference evidence="15" key="1">
    <citation type="submission" date="2022-01" db="EMBL/GenBank/DDBJ databases">
        <authorList>
            <person name="King R."/>
        </authorList>
    </citation>
    <scope>NUCLEOTIDE SEQUENCE</scope>
</reference>
<evidence type="ECO:0000256" key="11">
    <source>
        <dbReference type="ARBA" id="ARBA00030964"/>
    </source>
</evidence>
<dbReference type="NCBIfam" id="NF038123">
    <property type="entry name" value="NF038123_dom"/>
    <property type="match status" value="1"/>
</dbReference>
<dbReference type="SUPFAM" id="SSF82895">
    <property type="entry name" value="TSP-1 type 1 repeat"/>
    <property type="match status" value="4"/>
</dbReference>
<dbReference type="InterPro" id="IPR036880">
    <property type="entry name" value="Kunitz_BPTI_sf"/>
</dbReference>
<sequence>MEQQIEGEPQKTIHTASAVILNLLPVLWMAPSKGSGCIKMKATVVESVDTWFSEEGQLTKVLCEESHDTEDTQPRILKQCCTCDEAKYEVYTASSTSTIKFLGDAAPIHTLKLLDSVQKRAIRHVSDASLTNSLTSLEHRRRVGDLSLFHRYSHGRCSSEISTIIVPPLAVPARSTCRVEASHPFVVTLETCRTSLFEYLLIQRTARLWNTLPGEVFSEAYNLQKYHLRGPVVEEHPPQGLPDDGSADALQRHHRRFAHRRLHLLELRRRGQRGAAPAGRAWKHQDARERKSAWSVWGTYVGASGESRVLEVIDVISTVTKFRAHKHSVPKNRTGRWSELSSSITLMSEMSNTFLDSTMSRTSDHIRTIIKARGISHPNITGKTFAVFRVDNRHHLVSLVSMIDPSPDWIVGVSSLELCLRNCSWIEAKVVNLYPWDVGTDDGITYLSPNQPSSPRLPIRRVKTNVPNDSRSPFYDVTNTPMKPFARLTLTRQRLYEKSCDANPKEETEDDAACETEAWSSWSPCSVTCGRGIKYKQRRPSFSYTTVCFERKYWNQLNQHDFGRYKHEDSKFSCHKKLTDRSSCEAVQKYCPHKLARQFEDPLCELGPWSEWSSCSVTCGKGTMTRDRKYKNRLAAKTCAAGKAKSGILQQNLECWIEGECEDSEERISEDCPKKPWSDWSPCSVTCGRGYKERYRLSLDHKSVRTKYWPLHDTYKSKSMEEFDEDDPCNNFKTKETVECYENECQERHHQNVSIMACGLPKDPGSCKSNMDKWYFDTLKGRCEIFAYSGCAGNLNNFNTLEQCQTLCSKYQKEMLVNSTILKKELGISVSGVLTYNIQNDANAQPSSTNMELDDGDDFRPQTDTPKVDCDVSKWSNWGSCIVQSGDCGIGHKEKFRVILRLPKNGGHPCPQVLLKRKKCRISCKAQTNEASDFKDNKIDTSCIMSSWFPWSACGEKCEMKYQYRIRYAVATPGSEEYECEDEVQRRRCDCG</sequence>
<dbReference type="SMART" id="SM00131">
    <property type="entry name" value="KU"/>
    <property type="match status" value="1"/>
</dbReference>
<dbReference type="Pfam" id="PF00014">
    <property type="entry name" value="Kunitz_BPTI"/>
    <property type="match status" value="1"/>
</dbReference>
<keyword evidence="9" id="KW-1015">Disulfide bond</keyword>
<evidence type="ECO:0000256" key="2">
    <source>
        <dbReference type="ARBA" id="ARBA00019594"/>
    </source>
</evidence>
<dbReference type="Pfam" id="PF00090">
    <property type="entry name" value="TSP_1"/>
    <property type="match status" value="4"/>
</dbReference>
<keyword evidence="8" id="KW-0130">Cell adhesion</keyword>
<dbReference type="PROSITE" id="PS50279">
    <property type="entry name" value="BPTI_KUNITZ_2"/>
    <property type="match status" value="1"/>
</dbReference>
<evidence type="ECO:0000256" key="4">
    <source>
        <dbReference type="ARBA" id="ARBA00022530"/>
    </source>
</evidence>
<dbReference type="InterPro" id="IPR002861">
    <property type="entry name" value="Reeler_dom"/>
</dbReference>
<name>A0A9P0DSI5_PHACE</name>
<dbReference type="InterPro" id="IPR000884">
    <property type="entry name" value="TSP1_rpt"/>
</dbReference>
<keyword evidence="5" id="KW-0479">Metal-binding</keyword>
<dbReference type="Gene3D" id="2.20.100.10">
    <property type="entry name" value="Thrombospondin type-1 (TSP1) repeat"/>
    <property type="match status" value="5"/>
</dbReference>
<keyword evidence="3" id="KW-0964">Secreted</keyword>
<keyword evidence="10" id="KW-0325">Glycoprotein</keyword>
<dbReference type="GO" id="GO:0007155">
    <property type="term" value="P:cell adhesion"/>
    <property type="evidence" value="ECO:0007669"/>
    <property type="project" value="UniProtKB-KW"/>
</dbReference>
<evidence type="ECO:0000259" key="12">
    <source>
        <dbReference type="PROSITE" id="PS50279"/>
    </source>
</evidence>
<evidence type="ECO:0000256" key="5">
    <source>
        <dbReference type="ARBA" id="ARBA00022723"/>
    </source>
</evidence>
<reference evidence="15" key="2">
    <citation type="submission" date="2022-10" db="EMBL/GenBank/DDBJ databases">
        <authorList>
            <consortium name="ENA_rothamsted_submissions"/>
            <consortium name="culmorum"/>
            <person name="King R."/>
        </authorList>
    </citation>
    <scope>NUCLEOTIDE SEQUENCE</scope>
</reference>
<dbReference type="PRINTS" id="PR00759">
    <property type="entry name" value="BASICPTASE"/>
</dbReference>
<dbReference type="InterPro" id="IPR051418">
    <property type="entry name" value="Spondin/Thrombospondin_T1"/>
</dbReference>
<dbReference type="PROSITE" id="PS00280">
    <property type="entry name" value="BPTI_KUNITZ_1"/>
    <property type="match status" value="1"/>
</dbReference>
<dbReference type="GO" id="GO:0008083">
    <property type="term" value="F:growth factor activity"/>
    <property type="evidence" value="ECO:0007669"/>
    <property type="project" value="InterPro"/>
</dbReference>
<dbReference type="PROSITE" id="PS51020">
    <property type="entry name" value="SPONDIN"/>
    <property type="match status" value="1"/>
</dbReference>
<dbReference type="InterPro" id="IPR002223">
    <property type="entry name" value="Kunitz_BPTI"/>
</dbReference>
<dbReference type="SMART" id="SM00209">
    <property type="entry name" value="TSP1"/>
    <property type="match status" value="5"/>
</dbReference>
<evidence type="ECO:0000256" key="10">
    <source>
        <dbReference type="ARBA" id="ARBA00023180"/>
    </source>
</evidence>
<evidence type="ECO:0000256" key="7">
    <source>
        <dbReference type="ARBA" id="ARBA00022737"/>
    </source>
</evidence>
<dbReference type="InterPro" id="IPR044004">
    <property type="entry name" value="TSP1_spondin_dom"/>
</dbReference>
<dbReference type="Pfam" id="PF06468">
    <property type="entry name" value="Spond_N"/>
    <property type="match status" value="1"/>
</dbReference>
<keyword evidence="16" id="KW-1185">Reference proteome</keyword>
<dbReference type="SUPFAM" id="SSF57362">
    <property type="entry name" value="BPTI-like"/>
    <property type="match status" value="1"/>
</dbReference>
<dbReference type="AlphaFoldDB" id="A0A9P0DSI5"/>
<dbReference type="InterPro" id="IPR036383">
    <property type="entry name" value="TSP1_rpt_sf"/>
</dbReference>
<evidence type="ECO:0000259" key="13">
    <source>
        <dbReference type="PROSITE" id="PS51019"/>
    </source>
</evidence>
<keyword evidence="6" id="KW-0732">Signal</keyword>
<feature type="domain" description="Spondin" evidence="14">
    <location>
        <begin position="171"/>
        <end position="470"/>
    </location>
</feature>
<dbReference type="CDD" id="cd00109">
    <property type="entry name" value="Kunitz-type"/>
    <property type="match status" value="1"/>
</dbReference>
<dbReference type="InterPro" id="IPR020901">
    <property type="entry name" value="Prtase_inh_Kunz-CS"/>
</dbReference>
<organism evidence="15 16">
    <name type="scientific">Phaedon cochleariae</name>
    <name type="common">Mustard beetle</name>
    <dbReference type="NCBI Taxonomy" id="80249"/>
    <lineage>
        <taxon>Eukaryota</taxon>
        <taxon>Metazoa</taxon>
        <taxon>Ecdysozoa</taxon>
        <taxon>Arthropoda</taxon>
        <taxon>Hexapoda</taxon>
        <taxon>Insecta</taxon>
        <taxon>Pterygota</taxon>
        <taxon>Neoptera</taxon>
        <taxon>Endopterygota</taxon>
        <taxon>Coleoptera</taxon>
        <taxon>Polyphaga</taxon>
        <taxon>Cucujiformia</taxon>
        <taxon>Chrysomeloidea</taxon>
        <taxon>Chrysomelidae</taxon>
        <taxon>Chrysomelinae</taxon>
        <taxon>Chrysomelini</taxon>
        <taxon>Phaedon</taxon>
    </lineage>
</organism>
<dbReference type="Gene3D" id="4.10.410.10">
    <property type="entry name" value="Pancreatic trypsin inhibitor Kunitz domain"/>
    <property type="match status" value="1"/>
</dbReference>
<evidence type="ECO:0000313" key="16">
    <source>
        <dbReference type="Proteomes" id="UP001153737"/>
    </source>
</evidence>
<evidence type="ECO:0000256" key="6">
    <source>
        <dbReference type="ARBA" id="ARBA00022729"/>
    </source>
</evidence>
<dbReference type="PROSITE" id="PS50092">
    <property type="entry name" value="TSP1"/>
    <property type="match status" value="4"/>
</dbReference>
<evidence type="ECO:0000256" key="1">
    <source>
        <dbReference type="ARBA" id="ARBA00004498"/>
    </source>
</evidence>
<keyword evidence="4" id="KW-0272">Extracellular matrix</keyword>
<evidence type="ECO:0000259" key="14">
    <source>
        <dbReference type="PROSITE" id="PS51020"/>
    </source>
</evidence>
<evidence type="ECO:0000256" key="8">
    <source>
        <dbReference type="ARBA" id="ARBA00022889"/>
    </source>
</evidence>
<comment type="subcellular location">
    <subcellularLocation>
        <location evidence="1">Secreted</location>
        <location evidence="1">Extracellular space</location>
        <location evidence="1">Extracellular matrix</location>
    </subcellularLocation>
</comment>
<feature type="domain" description="Reelin" evidence="13">
    <location>
        <begin position="1"/>
        <end position="75"/>
    </location>
</feature>
<evidence type="ECO:0000256" key="9">
    <source>
        <dbReference type="ARBA" id="ARBA00023157"/>
    </source>
</evidence>
<dbReference type="Gene3D" id="2.60.40.4060">
    <property type="entry name" value="Reeler domain"/>
    <property type="match status" value="1"/>
</dbReference>
<dbReference type="Pfam" id="PF19028">
    <property type="entry name" value="TSP1_spondin"/>
    <property type="match status" value="1"/>
</dbReference>
<feature type="domain" description="BPTI/Kunitz inhibitor" evidence="12">
    <location>
        <begin position="758"/>
        <end position="808"/>
    </location>
</feature>
<dbReference type="Gene3D" id="2.60.40.2130">
    <property type="entry name" value="F-spondin domain"/>
    <property type="match status" value="1"/>
</dbReference>
<evidence type="ECO:0000313" key="15">
    <source>
        <dbReference type="EMBL" id="CAH1160220.1"/>
    </source>
</evidence>
<dbReference type="PROSITE" id="PS51019">
    <property type="entry name" value="REELIN"/>
    <property type="match status" value="1"/>
</dbReference>
<dbReference type="GO" id="GO:0004867">
    <property type="term" value="F:serine-type endopeptidase inhibitor activity"/>
    <property type="evidence" value="ECO:0007669"/>
    <property type="project" value="InterPro"/>
</dbReference>
<dbReference type="InterPro" id="IPR042307">
    <property type="entry name" value="Reeler_sf"/>
</dbReference>
<protein>
    <recommendedName>
        <fullName evidence="2">Spondin-1</fullName>
    </recommendedName>
    <alternativeName>
        <fullName evidence="11">F-spondin</fullName>
    </alternativeName>
</protein>
<dbReference type="GO" id="GO:0046872">
    <property type="term" value="F:metal ion binding"/>
    <property type="evidence" value="ECO:0007669"/>
    <property type="project" value="UniProtKB-KW"/>
</dbReference>
<dbReference type="PANTHER" id="PTHR11311">
    <property type="entry name" value="SPONDIN"/>
    <property type="match status" value="1"/>
</dbReference>
<evidence type="ECO:0000256" key="3">
    <source>
        <dbReference type="ARBA" id="ARBA00022525"/>
    </source>
</evidence>
<dbReference type="Proteomes" id="UP001153737">
    <property type="component" value="Chromosome 3"/>
</dbReference>
<gene>
    <name evidence="15" type="ORF">PHAECO_LOCUS7192</name>
</gene>
<dbReference type="InterPro" id="IPR009465">
    <property type="entry name" value="Spondin_N"/>
</dbReference>
<dbReference type="InterPro" id="IPR038678">
    <property type="entry name" value="Spondin_N_sf"/>
</dbReference>
<proteinExistence type="predicted"/>